<dbReference type="Gene3D" id="3.30.70.580">
    <property type="entry name" value="Pseudouridine synthase I, catalytic domain, N-terminal subdomain"/>
    <property type="match status" value="1"/>
</dbReference>
<gene>
    <name evidence="4 7" type="primary">truA</name>
    <name evidence="7" type="ORF">OVY01_04200</name>
</gene>
<evidence type="ECO:0000256" key="4">
    <source>
        <dbReference type="HAMAP-Rule" id="MF_00171"/>
    </source>
</evidence>
<dbReference type="InterPro" id="IPR020095">
    <property type="entry name" value="PsdUridine_synth_TruA_C"/>
</dbReference>
<sequence>MTRIAAGIEYDGSLFRGWQVQPDGRTVQDALEKALAAFTCHPVRVVTAGRTDTGVHALNQVVHFDTTVTRSDFSWVRGVNNFLPRGVAVQWAKPVPAAFNARFTAFERSYDYVLYVHPVNPTLLAGRVGWVHTPLDVDAMRAAAARLVGRHDFSAFRSSECQAKSPVKTMHEILVAANGPFIHFRFTASAFLHHMVRNLVGCLIAVGRGKQAPAWIDALLEHGDRRRAAATFMPDGLYLSRVGYPAEFEIPAPNLAARPGTWQWPN</sequence>
<evidence type="ECO:0000313" key="8">
    <source>
        <dbReference type="Proteomes" id="UP001082899"/>
    </source>
</evidence>
<feature type="active site" description="Nucleophile" evidence="4">
    <location>
        <position position="52"/>
    </location>
</feature>
<name>A0ABT3ZIW4_9BURK</name>
<comment type="function">
    <text evidence="4">Formation of pseudouridine at positions 38, 39 and 40 in the anticodon stem and loop of transfer RNAs.</text>
</comment>
<dbReference type="HAMAP" id="MF_00171">
    <property type="entry name" value="TruA"/>
    <property type="match status" value="1"/>
</dbReference>
<evidence type="ECO:0000256" key="3">
    <source>
        <dbReference type="ARBA" id="ARBA00023235"/>
    </source>
</evidence>
<evidence type="ECO:0000313" key="7">
    <source>
        <dbReference type="EMBL" id="MCY0386455.1"/>
    </source>
</evidence>
<keyword evidence="2 4" id="KW-0819">tRNA processing</keyword>
<dbReference type="SUPFAM" id="SSF55120">
    <property type="entry name" value="Pseudouridine synthase"/>
    <property type="match status" value="1"/>
</dbReference>
<dbReference type="PANTHER" id="PTHR11142">
    <property type="entry name" value="PSEUDOURIDYLATE SYNTHASE"/>
    <property type="match status" value="1"/>
</dbReference>
<dbReference type="RefSeq" id="WP_267845868.1">
    <property type="nucleotide sequence ID" value="NZ_JAPMXC010000001.1"/>
</dbReference>
<dbReference type="PIRSF" id="PIRSF001430">
    <property type="entry name" value="tRNA_psdUrid_synth"/>
    <property type="match status" value="1"/>
</dbReference>
<dbReference type="NCBIfam" id="TIGR00071">
    <property type="entry name" value="hisT_truA"/>
    <property type="match status" value="1"/>
</dbReference>
<evidence type="ECO:0000256" key="2">
    <source>
        <dbReference type="ARBA" id="ARBA00022694"/>
    </source>
</evidence>
<feature type="domain" description="Pseudouridine synthase I TruA alpha/beta" evidence="6">
    <location>
        <begin position="8"/>
        <end position="103"/>
    </location>
</feature>
<dbReference type="EMBL" id="JAPMXC010000001">
    <property type="protein sequence ID" value="MCY0386455.1"/>
    <property type="molecule type" value="Genomic_DNA"/>
</dbReference>
<comment type="catalytic activity">
    <reaction evidence="4 5">
        <text>uridine(38/39/40) in tRNA = pseudouridine(38/39/40) in tRNA</text>
        <dbReference type="Rhea" id="RHEA:22376"/>
        <dbReference type="Rhea" id="RHEA-COMP:10085"/>
        <dbReference type="Rhea" id="RHEA-COMP:10087"/>
        <dbReference type="ChEBI" id="CHEBI:65314"/>
        <dbReference type="ChEBI" id="CHEBI:65315"/>
        <dbReference type="EC" id="5.4.99.12"/>
    </reaction>
</comment>
<organism evidence="7 8">
    <name type="scientific">Robbsia betulipollinis</name>
    <dbReference type="NCBI Taxonomy" id="2981849"/>
    <lineage>
        <taxon>Bacteria</taxon>
        <taxon>Pseudomonadati</taxon>
        <taxon>Pseudomonadota</taxon>
        <taxon>Betaproteobacteria</taxon>
        <taxon>Burkholderiales</taxon>
        <taxon>Burkholderiaceae</taxon>
        <taxon>Robbsia</taxon>
    </lineage>
</organism>
<comment type="similarity">
    <text evidence="1 4 5">Belongs to the tRNA pseudouridine synthase TruA family.</text>
</comment>
<comment type="caution">
    <text evidence="4">Lacks conserved residue(s) required for the propagation of feature annotation.</text>
</comment>
<comment type="subunit">
    <text evidence="4">Homodimer.</text>
</comment>
<keyword evidence="8" id="KW-1185">Reference proteome</keyword>
<comment type="caution">
    <text evidence="7">The sequence shown here is derived from an EMBL/GenBank/DDBJ whole genome shotgun (WGS) entry which is preliminary data.</text>
</comment>
<dbReference type="GO" id="GO:0160147">
    <property type="term" value="F:tRNA pseudouridine(38-40) synthase activity"/>
    <property type="evidence" value="ECO:0007669"/>
    <property type="project" value="UniProtKB-EC"/>
</dbReference>
<feature type="binding site" evidence="4">
    <location>
        <position position="110"/>
    </location>
    <ligand>
        <name>substrate</name>
    </ligand>
</feature>
<dbReference type="InterPro" id="IPR020094">
    <property type="entry name" value="TruA/RsuA/RluB/E/F_N"/>
</dbReference>
<protein>
    <recommendedName>
        <fullName evidence="4">tRNA pseudouridine synthase A</fullName>
        <ecNumber evidence="4">5.4.99.12</ecNumber>
    </recommendedName>
    <alternativeName>
        <fullName evidence="4">tRNA pseudouridine(38-40) synthase</fullName>
    </alternativeName>
    <alternativeName>
        <fullName evidence="4">tRNA pseudouridylate synthase I</fullName>
    </alternativeName>
    <alternativeName>
        <fullName evidence="4">tRNA-uridine isomerase I</fullName>
    </alternativeName>
</protein>
<keyword evidence="3 4" id="KW-0413">Isomerase</keyword>
<dbReference type="Gene3D" id="3.30.70.660">
    <property type="entry name" value="Pseudouridine synthase I, catalytic domain, C-terminal subdomain"/>
    <property type="match status" value="1"/>
</dbReference>
<dbReference type="CDD" id="cd02570">
    <property type="entry name" value="PseudoU_synth_EcTruA"/>
    <property type="match status" value="1"/>
</dbReference>
<dbReference type="InterPro" id="IPR020097">
    <property type="entry name" value="PsdUridine_synth_TruA_a/b_dom"/>
</dbReference>
<dbReference type="InterPro" id="IPR020103">
    <property type="entry name" value="PsdUridine_synth_cat_dom_sf"/>
</dbReference>
<evidence type="ECO:0000256" key="1">
    <source>
        <dbReference type="ARBA" id="ARBA00009375"/>
    </source>
</evidence>
<dbReference type="PANTHER" id="PTHR11142:SF0">
    <property type="entry name" value="TRNA PSEUDOURIDINE SYNTHASE-LIKE 1"/>
    <property type="match status" value="1"/>
</dbReference>
<accession>A0ABT3ZIW4</accession>
<proteinExistence type="inferred from homology"/>
<dbReference type="InterPro" id="IPR001406">
    <property type="entry name" value="PsdUridine_synth_TruA"/>
</dbReference>
<dbReference type="Pfam" id="PF01416">
    <property type="entry name" value="PseudoU_synth_1"/>
    <property type="match status" value="2"/>
</dbReference>
<evidence type="ECO:0000256" key="5">
    <source>
        <dbReference type="RuleBase" id="RU003792"/>
    </source>
</evidence>
<feature type="domain" description="Pseudouridine synthase I TruA alpha/beta" evidence="6">
    <location>
        <begin position="143"/>
        <end position="245"/>
    </location>
</feature>
<dbReference type="Proteomes" id="UP001082899">
    <property type="component" value="Unassembled WGS sequence"/>
</dbReference>
<dbReference type="EC" id="5.4.99.12" evidence="4"/>
<reference evidence="7" key="1">
    <citation type="submission" date="2022-11" db="EMBL/GenBank/DDBJ databases">
        <title>Robbsia betulipollinis sp. nov., isolated from pollen of birch (Betula pendula).</title>
        <authorList>
            <person name="Shi H."/>
            <person name="Ambika Manirajan B."/>
            <person name="Ratering S."/>
            <person name="Geissler-Plaum R."/>
            <person name="Schnell S."/>
        </authorList>
    </citation>
    <scope>NUCLEOTIDE SEQUENCE</scope>
    <source>
        <strain evidence="7">Bb-Pol-6</strain>
    </source>
</reference>
<evidence type="ECO:0000259" key="6">
    <source>
        <dbReference type="Pfam" id="PF01416"/>
    </source>
</evidence>